<dbReference type="KEGG" id="cmaq:H0S70_03775"/>
<gene>
    <name evidence="1" type="ORF">H0S70_03775</name>
</gene>
<sequence length="85" mass="9866">MIMERETRVSVFESENPTEIQLIKSKLTVGNVTSFLNDKYMSFTTTPTAKTIRLMVNLQDEQKAFEIIDAYLKETDLDLNINFKN</sequence>
<dbReference type="AlphaFoldDB" id="A0A7H1DYQ0"/>
<organism evidence="1 2">
    <name type="scientific">Chryseobacterium manosquense</name>
    <dbReference type="NCBI Taxonomy" id="2754694"/>
    <lineage>
        <taxon>Bacteria</taxon>
        <taxon>Pseudomonadati</taxon>
        <taxon>Bacteroidota</taxon>
        <taxon>Flavobacteriia</taxon>
        <taxon>Flavobacteriales</taxon>
        <taxon>Weeksellaceae</taxon>
        <taxon>Chryseobacterium group</taxon>
        <taxon>Chryseobacterium</taxon>
    </lineage>
</organism>
<proteinExistence type="predicted"/>
<evidence type="ECO:0000313" key="2">
    <source>
        <dbReference type="Proteomes" id="UP000516438"/>
    </source>
</evidence>
<dbReference type="EMBL" id="CP060203">
    <property type="protein sequence ID" value="QNS42108.1"/>
    <property type="molecule type" value="Genomic_DNA"/>
</dbReference>
<name>A0A7H1DYQ0_9FLAO</name>
<dbReference type="Gene3D" id="3.30.70.790">
    <property type="entry name" value="UreE, C-terminal domain"/>
    <property type="match status" value="1"/>
</dbReference>
<protein>
    <submittedName>
        <fullName evidence="1">DUF2007 domain-containing protein</fullName>
    </submittedName>
</protein>
<dbReference type="Proteomes" id="UP000516438">
    <property type="component" value="Chromosome"/>
</dbReference>
<evidence type="ECO:0000313" key="1">
    <source>
        <dbReference type="EMBL" id="QNS42108.1"/>
    </source>
</evidence>
<keyword evidence="2" id="KW-1185">Reference proteome</keyword>
<accession>A0A7H1DYQ0</accession>
<reference evidence="1 2" key="1">
    <citation type="submission" date="2020-07" db="EMBL/GenBank/DDBJ databases">
        <title>Complete genome and description of Chryseobacterium manosquense strain Marseille-Q2069 sp. nov.</title>
        <authorList>
            <person name="Boxberger M."/>
        </authorList>
    </citation>
    <scope>NUCLEOTIDE SEQUENCE [LARGE SCALE GENOMIC DNA]</scope>
    <source>
        <strain evidence="1 2">Marseille-Q2069</strain>
    </source>
</reference>